<sequence length="328" mass="35738">MSAELLLVLDRRDTVVRLDVRALRIDQAEQPPQYVPLHLLGLVVVYGRALVACDVWRALAERDIPAVLLPARGGGASAWVGAALSGNILLRSAQHRAAECDVARLKLARQVLNAKLAAYQSAARRLVPVVANAGQVFSTLFQSNVEVLAIGNAPNIGVLMGIEGHAAAAWFQGLATGIAPHWQFHHRNRRPPRDPVNALLSLGYTLIGGEMLGAIQQAGLDPARGFLHESVSGREALVLDLIEPLRPAVDVVVLNLLERVLTPADFTTNDSDGCRLTKDGRARFYQAWATARKNWPDLEDAAPEAVRSLRQVCQARMAWLRMALDKYS</sequence>
<dbReference type="GO" id="GO:0004519">
    <property type="term" value="F:endonuclease activity"/>
    <property type="evidence" value="ECO:0007669"/>
    <property type="project" value="UniProtKB-UniRule"/>
</dbReference>
<keyword evidence="2 10" id="KW-0479">Metal-binding</keyword>
<comment type="similarity">
    <text evidence="10">Belongs to the CRISPR-associated endonuclease Cas1 family.</text>
</comment>
<evidence type="ECO:0000256" key="4">
    <source>
        <dbReference type="ARBA" id="ARBA00022801"/>
    </source>
</evidence>
<reference evidence="11 12" key="1">
    <citation type="journal article" date="2020" name="Arch. Microbiol.">
        <title>The genome sequence of the giant phototrophic gammaproteobacterium Thiospirillum jenense gives insight into its physiological properties and phylogenetic relationships.</title>
        <authorList>
            <person name="Imhoff J.F."/>
            <person name="Meyer T.E."/>
            <person name="Kyndt J.A."/>
        </authorList>
    </citation>
    <scope>NUCLEOTIDE SEQUENCE [LARGE SCALE GENOMIC DNA]</scope>
    <source>
        <strain evidence="11 12">DSM 216</strain>
    </source>
</reference>
<comment type="cofactor">
    <cofactor evidence="10">
        <name>Mg(2+)</name>
        <dbReference type="ChEBI" id="CHEBI:18420"/>
    </cofactor>
    <cofactor evidence="10">
        <name>Mn(2+)</name>
        <dbReference type="ChEBI" id="CHEBI:29035"/>
    </cofactor>
</comment>
<dbReference type="Gene3D" id="1.20.120.920">
    <property type="entry name" value="CRISPR-associated endonuclease Cas1, C-terminal domain"/>
    <property type="match status" value="1"/>
</dbReference>
<dbReference type="RefSeq" id="WP_182583113.1">
    <property type="nucleotide sequence ID" value="NZ_JABVCQ010000008.1"/>
</dbReference>
<evidence type="ECO:0000313" key="11">
    <source>
        <dbReference type="EMBL" id="MBB1125598.1"/>
    </source>
</evidence>
<evidence type="ECO:0000256" key="8">
    <source>
        <dbReference type="ARBA" id="ARBA00023211"/>
    </source>
</evidence>
<dbReference type="Proteomes" id="UP000548632">
    <property type="component" value="Unassembled WGS sequence"/>
</dbReference>
<keyword evidence="4 10" id="KW-0378">Hydrolase</keyword>
<keyword evidence="8 10" id="KW-0464">Manganese</keyword>
<dbReference type="Pfam" id="PF01867">
    <property type="entry name" value="Cas_Cas1"/>
    <property type="match status" value="1"/>
</dbReference>
<keyword evidence="7 10" id="KW-0238">DNA-binding</keyword>
<keyword evidence="5 10" id="KW-0460">Magnesium</keyword>
<evidence type="ECO:0000256" key="2">
    <source>
        <dbReference type="ARBA" id="ARBA00022723"/>
    </source>
</evidence>
<keyword evidence="1 10" id="KW-0540">Nuclease</keyword>
<keyword evidence="6 10" id="KW-0051">Antiviral defense</keyword>
<evidence type="ECO:0000256" key="9">
    <source>
        <dbReference type="ARBA" id="ARBA00038592"/>
    </source>
</evidence>
<dbReference type="EC" id="3.1.-.-" evidence="10"/>
<evidence type="ECO:0000256" key="7">
    <source>
        <dbReference type="ARBA" id="ARBA00023125"/>
    </source>
</evidence>
<dbReference type="NCBIfam" id="TIGR00287">
    <property type="entry name" value="cas1"/>
    <property type="match status" value="1"/>
</dbReference>
<dbReference type="InterPro" id="IPR002729">
    <property type="entry name" value="CRISPR-assoc_Cas1"/>
</dbReference>
<dbReference type="PANTHER" id="PTHR34353">
    <property type="entry name" value="CRISPR-ASSOCIATED ENDONUCLEASE CAS1 1"/>
    <property type="match status" value="1"/>
</dbReference>
<feature type="binding site" evidence="10">
    <location>
        <position position="228"/>
    </location>
    <ligand>
        <name>Mn(2+)</name>
        <dbReference type="ChEBI" id="CHEBI:29035"/>
    </ligand>
</feature>
<evidence type="ECO:0000256" key="1">
    <source>
        <dbReference type="ARBA" id="ARBA00022722"/>
    </source>
</evidence>
<accession>A0A839HED8</accession>
<evidence type="ECO:0000256" key="6">
    <source>
        <dbReference type="ARBA" id="ARBA00023118"/>
    </source>
</evidence>
<evidence type="ECO:0000256" key="5">
    <source>
        <dbReference type="ARBA" id="ARBA00022842"/>
    </source>
</evidence>
<dbReference type="CDD" id="cd09634">
    <property type="entry name" value="Cas1_I-II-III"/>
    <property type="match status" value="1"/>
</dbReference>
<dbReference type="PANTHER" id="PTHR34353:SF2">
    <property type="entry name" value="CRISPR-ASSOCIATED ENDONUCLEASE CAS1 1"/>
    <property type="match status" value="1"/>
</dbReference>
<keyword evidence="12" id="KW-1185">Reference proteome</keyword>
<dbReference type="GO" id="GO:0003677">
    <property type="term" value="F:DNA binding"/>
    <property type="evidence" value="ECO:0007669"/>
    <property type="project" value="UniProtKB-KW"/>
</dbReference>
<dbReference type="HAMAP" id="MF_01470">
    <property type="entry name" value="Cas1"/>
    <property type="match status" value="1"/>
</dbReference>
<gene>
    <name evidence="10 11" type="primary">cas1</name>
    <name evidence="11" type="ORF">HUK38_05040</name>
</gene>
<feature type="binding site" evidence="10">
    <location>
        <position position="163"/>
    </location>
    <ligand>
        <name>Mn(2+)</name>
        <dbReference type="ChEBI" id="CHEBI:29035"/>
    </ligand>
</feature>
<dbReference type="InterPro" id="IPR050646">
    <property type="entry name" value="Cas1"/>
</dbReference>
<proteinExistence type="inferred from homology"/>
<organism evidence="11 12">
    <name type="scientific">Thiospirillum jenense</name>
    <dbReference type="NCBI Taxonomy" id="1653858"/>
    <lineage>
        <taxon>Bacteria</taxon>
        <taxon>Pseudomonadati</taxon>
        <taxon>Pseudomonadota</taxon>
        <taxon>Gammaproteobacteria</taxon>
        <taxon>Chromatiales</taxon>
        <taxon>Chromatiaceae</taxon>
        <taxon>Thiospirillum</taxon>
    </lineage>
</organism>
<dbReference type="EMBL" id="JABVCQ010000008">
    <property type="protein sequence ID" value="MBB1125598.1"/>
    <property type="molecule type" value="Genomic_DNA"/>
</dbReference>
<comment type="caution">
    <text evidence="11">The sequence shown here is derived from an EMBL/GenBank/DDBJ whole genome shotgun (WGS) entry which is preliminary data.</text>
</comment>
<dbReference type="GO" id="GO:0051607">
    <property type="term" value="P:defense response to virus"/>
    <property type="evidence" value="ECO:0007669"/>
    <property type="project" value="UniProtKB-UniRule"/>
</dbReference>
<dbReference type="GO" id="GO:0016787">
    <property type="term" value="F:hydrolase activity"/>
    <property type="evidence" value="ECO:0007669"/>
    <property type="project" value="UniProtKB-KW"/>
</dbReference>
<name>A0A839HED8_9GAMM</name>
<dbReference type="AlphaFoldDB" id="A0A839HED8"/>
<dbReference type="GO" id="GO:0046872">
    <property type="term" value="F:metal ion binding"/>
    <property type="evidence" value="ECO:0007669"/>
    <property type="project" value="UniProtKB-UniRule"/>
</dbReference>
<dbReference type="InterPro" id="IPR042206">
    <property type="entry name" value="CRISPR-assoc_Cas1_C"/>
</dbReference>
<evidence type="ECO:0000256" key="10">
    <source>
        <dbReference type="HAMAP-Rule" id="MF_01470"/>
    </source>
</evidence>
<evidence type="ECO:0000256" key="3">
    <source>
        <dbReference type="ARBA" id="ARBA00022759"/>
    </source>
</evidence>
<comment type="function">
    <text evidence="10">CRISPR (clustered regularly interspaced short palindromic repeat), is an adaptive immune system that provides protection against mobile genetic elements (viruses, transposable elements and conjugative plasmids). CRISPR clusters contain spacers, sequences complementary to antecedent mobile elements, and target invading nucleic acids. CRISPR clusters are transcribed and processed into CRISPR RNA (crRNA). Acts as a dsDNA endonuclease. Involved in the integration of spacer DNA into the CRISPR cassette.</text>
</comment>
<keyword evidence="3 10" id="KW-0255">Endonuclease</keyword>
<dbReference type="GO" id="GO:0043571">
    <property type="term" value="P:maintenance of CRISPR repeat elements"/>
    <property type="evidence" value="ECO:0007669"/>
    <property type="project" value="UniProtKB-UniRule"/>
</dbReference>
<comment type="subunit">
    <text evidence="9 10">Homodimer, forms a heterotetramer with a Cas2 homodimer.</text>
</comment>
<evidence type="ECO:0000313" key="12">
    <source>
        <dbReference type="Proteomes" id="UP000548632"/>
    </source>
</evidence>
<protein>
    <recommendedName>
        <fullName evidence="10">CRISPR-associated endonuclease Cas1</fullName>
        <ecNumber evidence="10">3.1.-.-</ecNumber>
    </recommendedName>
</protein>
<feature type="binding site" evidence="10">
    <location>
        <position position="243"/>
    </location>
    <ligand>
        <name>Mn(2+)</name>
        <dbReference type="ChEBI" id="CHEBI:29035"/>
    </ligand>
</feature>